<sequence>MMKSNSDITLMPLKHADKKNRPAEKRMASKRYFGRGGVKFALLKLLNSEPMHGYQMMKSLGEQSGGLYQPSAGSIYPTLQMLEERGFIAIKVEDNGKKVYNITDQGRSALLLLPDKTRRTAISDGHLSPVAESFRNEKIRKKLGLSPESFDLFRLVTRAEQEASASKERTMLLQQLLSEQLLKLSAFLADDEQKSRL</sequence>
<evidence type="ECO:0000259" key="2">
    <source>
        <dbReference type="Pfam" id="PF03551"/>
    </source>
</evidence>
<dbReference type="GO" id="GO:0003677">
    <property type="term" value="F:DNA binding"/>
    <property type="evidence" value="ECO:0007669"/>
    <property type="project" value="UniProtKB-KW"/>
</dbReference>
<dbReference type="PANTHER" id="PTHR43252:SF2">
    <property type="entry name" value="TRANSCRIPTION REGULATOR, PADR-LIKE FAMILY"/>
    <property type="match status" value="1"/>
</dbReference>
<evidence type="ECO:0000256" key="1">
    <source>
        <dbReference type="SAM" id="MobiDB-lite"/>
    </source>
</evidence>
<evidence type="ECO:0000313" key="4">
    <source>
        <dbReference type="Proteomes" id="UP000518605"/>
    </source>
</evidence>
<dbReference type="InterPro" id="IPR005149">
    <property type="entry name" value="Tscrpt_reg_PadR_N"/>
</dbReference>
<dbReference type="Pfam" id="PF03551">
    <property type="entry name" value="PadR"/>
    <property type="match status" value="1"/>
</dbReference>
<dbReference type="Proteomes" id="UP000518605">
    <property type="component" value="Unassembled WGS sequence"/>
</dbReference>
<dbReference type="PANTHER" id="PTHR43252">
    <property type="entry name" value="TRANSCRIPTIONAL REGULATOR YQJI"/>
    <property type="match status" value="1"/>
</dbReference>
<dbReference type="EMBL" id="JACHXW010000007">
    <property type="protein sequence ID" value="MBB3152671.1"/>
    <property type="molecule type" value="Genomic_DNA"/>
</dbReference>
<dbReference type="Gene3D" id="1.10.10.10">
    <property type="entry name" value="Winged helix-like DNA-binding domain superfamily/Winged helix DNA-binding domain"/>
    <property type="match status" value="1"/>
</dbReference>
<keyword evidence="4" id="KW-1185">Reference proteome</keyword>
<organism evidence="3 4">
    <name type="scientific">Paenibacillus endophyticus</name>
    <dbReference type="NCBI Taxonomy" id="1294268"/>
    <lineage>
        <taxon>Bacteria</taxon>
        <taxon>Bacillati</taxon>
        <taxon>Bacillota</taxon>
        <taxon>Bacilli</taxon>
        <taxon>Bacillales</taxon>
        <taxon>Paenibacillaceae</taxon>
        <taxon>Paenibacillus</taxon>
    </lineage>
</organism>
<name>A0A7W5C7Q2_9BACL</name>
<accession>A0A7W5C7Q2</accession>
<feature type="domain" description="Transcription regulator PadR N-terminal" evidence="2">
    <location>
        <begin position="42"/>
        <end position="110"/>
    </location>
</feature>
<evidence type="ECO:0000313" key="3">
    <source>
        <dbReference type="EMBL" id="MBB3152671.1"/>
    </source>
</evidence>
<dbReference type="AlphaFoldDB" id="A0A7W5C7Q2"/>
<gene>
    <name evidence="3" type="ORF">FHS16_002728</name>
</gene>
<dbReference type="InterPro" id="IPR036388">
    <property type="entry name" value="WH-like_DNA-bd_sf"/>
</dbReference>
<keyword evidence="3" id="KW-0238">DNA-binding</keyword>
<dbReference type="SUPFAM" id="SSF46785">
    <property type="entry name" value="Winged helix' DNA-binding domain"/>
    <property type="match status" value="1"/>
</dbReference>
<dbReference type="InterPro" id="IPR036390">
    <property type="entry name" value="WH_DNA-bd_sf"/>
</dbReference>
<comment type="caution">
    <text evidence="3">The sequence shown here is derived from an EMBL/GenBank/DDBJ whole genome shotgun (WGS) entry which is preliminary data.</text>
</comment>
<protein>
    <submittedName>
        <fullName evidence="3">DNA-binding PadR family transcriptional regulator</fullName>
    </submittedName>
</protein>
<proteinExistence type="predicted"/>
<feature type="region of interest" description="Disordered" evidence="1">
    <location>
        <begin position="1"/>
        <end position="25"/>
    </location>
</feature>
<reference evidence="3 4" key="1">
    <citation type="submission" date="2020-08" db="EMBL/GenBank/DDBJ databases">
        <title>Genomic Encyclopedia of Type Strains, Phase III (KMG-III): the genomes of soil and plant-associated and newly described type strains.</title>
        <authorList>
            <person name="Whitman W."/>
        </authorList>
    </citation>
    <scope>NUCLEOTIDE SEQUENCE [LARGE SCALE GENOMIC DNA]</scope>
    <source>
        <strain evidence="3 4">CECT 8234</strain>
    </source>
</reference>